<dbReference type="Pfam" id="PF16403">
    <property type="entry name" value="Bact_surface_Ig-like"/>
    <property type="match status" value="1"/>
</dbReference>
<evidence type="ECO:0000259" key="3">
    <source>
        <dbReference type="Pfam" id="PF17936"/>
    </source>
</evidence>
<feature type="signal peptide" evidence="1">
    <location>
        <begin position="1"/>
        <end position="24"/>
    </location>
</feature>
<evidence type="ECO:0000256" key="1">
    <source>
        <dbReference type="SAM" id="SignalP"/>
    </source>
</evidence>
<evidence type="ECO:0008006" key="6">
    <source>
        <dbReference type="Google" id="ProtNLM"/>
    </source>
</evidence>
<accession>A0A1I4IDI0</accession>
<dbReference type="Proteomes" id="UP000181969">
    <property type="component" value="Unassembled WGS sequence"/>
</dbReference>
<name>A0A1I4IDI0_9LACT</name>
<proteinExistence type="predicted"/>
<dbReference type="InterPro" id="IPR041498">
    <property type="entry name" value="Big_6"/>
</dbReference>
<dbReference type="Gene3D" id="2.60.40.10">
    <property type="entry name" value="Immunoglobulins"/>
    <property type="match status" value="2"/>
</dbReference>
<dbReference type="InterPro" id="IPR032179">
    <property type="entry name" value="Cry22Aa_Ig-like"/>
</dbReference>
<feature type="chain" id="PRO_5038556041" description="Pesticidal crystal protein Cry22Aa Ig-like domain-containing protein" evidence="1">
    <location>
        <begin position="25"/>
        <end position="488"/>
    </location>
</feature>
<feature type="domain" description="Bacterial Ig" evidence="3">
    <location>
        <begin position="248"/>
        <end position="319"/>
    </location>
</feature>
<organism evidence="4 5">
    <name type="scientific">Lactococcus garvieae</name>
    <dbReference type="NCBI Taxonomy" id="1363"/>
    <lineage>
        <taxon>Bacteria</taxon>
        <taxon>Bacillati</taxon>
        <taxon>Bacillota</taxon>
        <taxon>Bacilli</taxon>
        <taxon>Lactobacillales</taxon>
        <taxon>Streptococcaceae</taxon>
        <taxon>Lactococcus</taxon>
    </lineage>
</organism>
<dbReference type="RefSeq" id="WP_074751761.1">
    <property type="nucleotide sequence ID" value="NZ_CAXVJC010000001.1"/>
</dbReference>
<dbReference type="AlphaFoldDB" id="A0A1I4IDI0"/>
<evidence type="ECO:0000313" key="4">
    <source>
        <dbReference type="EMBL" id="SFL51851.1"/>
    </source>
</evidence>
<keyword evidence="1" id="KW-0732">Signal</keyword>
<dbReference type="Pfam" id="PF17936">
    <property type="entry name" value="Big_6"/>
    <property type="match status" value="1"/>
</dbReference>
<evidence type="ECO:0000313" key="5">
    <source>
        <dbReference type="Proteomes" id="UP000181969"/>
    </source>
</evidence>
<dbReference type="EMBL" id="FOTJ01000015">
    <property type="protein sequence ID" value="SFL51851.1"/>
    <property type="molecule type" value="Genomic_DNA"/>
</dbReference>
<feature type="domain" description="Pesticidal crystal protein Cry22Aa Ig-like" evidence="2">
    <location>
        <begin position="186"/>
        <end position="231"/>
    </location>
</feature>
<dbReference type="OrthoDB" id="2339326at2"/>
<gene>
    <name evidence="4" type="ORF">SAMN05216438_11512</name>
</gene>
<reference evidence="4 5" key="1">
    <citation type="submission" date="2016-10" db="EMBL/GenBank/DDBJ databases">
        <authorList>
            <person name="de Groot N.N."/>
        </authorList>
    </citation>
    <scope>NUCLEOTIDE SEQUENCE [LARGE SCALE GENOMIC DNA]</scope>
    <source>
        <strain evidence="4 5">M79</strain>
    </source>
</reference>
<protein>
    <recommendedName>
        <fullName evidence="6">Pesticidal crystal protein Cry22Aa Ig-like domain-containing protein</fullName>
    </recommendedName>
</protein>
<dbReference type="InterPro" id="IPR013783">
    <property type="entry name" value="Ig-like_fold"/>
</dbReference>
<sequence>MNKQKQFIGALILSLGLISTTAVTYTTSVSAQSDSEISSIKTKLGLSSIAFQKLDAWNELGLKDIQGNNLDPSSHEVTSRTNELHILKPTLYFSNKVQIYHGQKLIAETNVNTSGNLSGVGVFHVPRGTFEKGHQYEVVFMNESSYIRVVANFTVSSSDSGEHNPPTLTAFNRTVTKDDPNFNIMDGVSAHDDEGNDITQSITHTGNVDIHKVGDYHITYWVTDKNGLSSSQPVVISVKDNTPSLPKPMLDEMTDSDTTITGTATPNTDIYVILGTSFNTYREKVKSNGTFIISLEQPYPAGTSIQAYTQDSQGNKSDTYYGVVQTGDITVGVNQILSADTFVSGYTSPGANVEVAVNNTREHIFTGTADSSGKYNIGMHGLSYPAGTSVRVKASLNNHSSSKTVIIYPKRVSIDTAKSGDSIILGEADPNATVHLYVHGKNYQFKVDAAGNFRGNIDLPLVNGDRITAYQVSNDIESESVTVYVASK</sequence>
<evidence type="ECO:0000259" key="2">
    <source>
        <dbReference type="Pfam" id="PF16403"/>
    </source>
</evidence>